<dbReference type="GeneID" id="119723843"/>
<feature type="compositionally biased region" description="Basic and acidic residues" evidence="1">
    <location>
        <begin position="94"/>
        <end position="108"/>
    </location>
</feature>
<keyword evidence="3" id="KW-1185">Reference proteome</keyword>
<feature type="compositionally biased region" description="Basic and acidic residues" evidence="1">
    <location>
        <begin position="1"/>
        <end position="13"/>
    </location>
</feature>
<feature type="compositionally biased region" description="Basic residues" evidence="1">
    <location>
        <begin position="14"/>
        <end position="26"/>
    </location>
</feature>
<feature type="compositionally biased region" description="Basic residues" evidence="1">
    <location>
        <begin position="187"/>
        <end position="200"/>
    </location>
</feature>
<organism evidence="2 3">
    <name type="scientific">Patiria miniata</name>
    <name type="common">Bat star</name>
    <name type="synonym">Asterina miniata</name>
    <dbReference type="NCBI Taxonomy" id="46514"/>
    <lineage>
        <taxon>Eukaryota</taxon>
        <taxon>Metazoa</taxon>
        <taxon>Echinodermata</taxon>
        <taxon>Eleutherozoa</taxon>
        <taxon>Asterozoa</taxon>
        <taxon>Asteroidea</taxon>
        <taxon>Valvatacea</taxon>
        <taxon>Valvatida</taxon>
        <taxon>Asterinidae</taxon>
        <taxon>Patiria</taxon>
    </lineage>
</organism>
<protein>
    <submittedName>
        <fullName evidence="2">Uncharacterized protein</fullName>
    </submittedName>
</protein>
<dbReference type="EnsemblMetazoa" id="XM_038194724.1">
    <property type="protein sequence ID" value="XP_038050652.1"/>
    <property type="gene ID" value="LOC119723843"/>
</dbReference>
<dbReference type="Proteomes" id="UP000887568">
    <property type="component" value="Unplaced"/>
</dbReference>
<feature type="region of interest" description="Disordered" evidence="1">
    <location>
        <begin position="1"/>
        <end position="124"/>
    </location>
</feature>
<dbReference type="RefSeq" id="XP_038050652.1">
    <property type="nucleotide sequence ID" value="XM_038194724.1"/>
</dbReference>
<dbReference type="AlphaFoldDB" id="A0A913ZFT1"/>
<evidence type="ECO:0000256" key="1">
    <source>
        <dbReference type="SAM" id="MobiDB-lite"/>
    </source>
</evidence>
<feature type="compositionally biased region" description="Basic and acidic residues" evidence="1">
    <location>
        <begin position="48"/>
        <end position="67"/>
    </location>
</feature>
<reference evidence="2" key="1">
    <citation type="submission" date="2022-11" db="UniProtKB">
        <authorList>
            <consortium name="EnsemblMetazoa"/>
        </authorList>
    </citation>
    <scope>IDENTIFICATION</scope>
</reference>
<feature type="compositionally biased region" description="Polar residues" evidence="1">
    <location>
        <begin position="109"/>
        <end position="121"/>
    </location>
</feature>
<accession>A0A913ZFT1</accession>
<sequence length="207" mass="24759">MTREKREMEGGEKTKRKSKKDKKRTKSSQEASEETSQEPTRKKSWKEKKRDKTSEESEEQLRAEPAQKKKSMKYKKRSEDKMSHPPGPSCVPKEPVKESEESQRRKADTSTTRLWHQTKQVPPSPCHMLKELTTQPSREKCRMRDPSIGPWLRQVHQRMRSMFQVHPLTKMRQATYMYSLNGSGLRERKRSHRQRRKMKRMTIMMTR</sequence>
<feature type="region of interest" description="Disordered" evidence="1">
    <location>
        <begin position="184"/>
        <end position="207"/>
    </location>
</feature>
<evidence type="ECO:0000313" key="2">
    <source>
        <dbReference type="EnsemblMetazoa" id="XP_038050652.1"/>
    </source>
</evidence>
<evidence type="ECO:0000313" key="3">
    <source>
        <dbReference type="Proteomes" id="UP000887568"/>
    </source>
</evidence>
<proteinExistence type="predicted"/>
<name>A0A913ZFT1_PATMI</name>